<accession>A0A926Q604</accession>
<dbReference type="NCBIfam" id="NF012211">
    <property type="entry name" value="tand_rpt_95"/>
    <property type="match status" value="4"/>
</dbReference>
<evidence type="ECO:0000313" key="1">
    <source>
        <dbReference type="EMBL" id="MBC9798701.1"/>
    </source>
</evidence>
<keyword evidence="2" id="KW-1185">Reference proteome</keyword>
<proteinExistence type="predicted"/>
<dbReference type="AlphaFoldDB" id="A0A926Q604"/>
<dbReference type="RefSeq" id="WP_187967800.1">
    <property type="nucleotide sequence ID" value="NZ_JACVDC010000173.1"/>
</dbReference>
<evidence type="ECO:0000313" key="2">
    <source>
        <dbReference type="Proteomes" id="UP000653730"/>
    </source>
</evidence>
<dbReference type="Proteomes" id="UP000653730">
    <property type="component" value="Unassembled WGS sequence"/>
</dbReference>
<protein>
    <submittedName>
        <fullName evidence="1">Tandem-95 repeat protein</fullName>
    </submittedName>
</protein>
<dbReference type="EMBL" id="JACVDC010000173">
    <property type="protein sequence ID" value="MBC9798701.1"/>
    <property type="molecule type" value="Genomic_DNA"/>
</dbReference>
<organism evidence="1 2">
    <name type="scientific">Sinomicrobium weinanense</name>
    <dbReference type="NCBI Taxonomy" id="2842200"/>
    <lineage>
        <taxon>Bacteria</taxon>
        <taxon>Pseudomonadati</taxon>
        <taxon>Bacteroidota</taxon>
        <taxon>Flavobacteriia</taxon>
        <taxon>Flavobacteriales</taxon>
        <taxon>Flavobacteriaceae</taxon>
        <taxon>Sinomicrobium</taxon>
    </lineage>
</organism>
<sequence length="381" mass="38647">DVLANDTPGNAAIDPTAVMLADMPTQGTADVDPATGMVTYTPDAGFEGDDTFTYTMKDEDGYTSNVATVTVTVGGNNGGLMANDDSAVTPLDTPVDIDILANDVAGNAAIDPATVTIMSQPGNGMAEVDPVSGVATYTPDTGFEGEDSFTYTVKDDDGYTTNEATVTITVGGNNGGLMANDDEASTPVDIPVTIPVLDNDVAGNAPIDPATVTIGTAPANGTPVVNPDGTVEYTPNTGYEGEDSFTYTVKDDEGYISNEATVTITIGGDNGGLMANDDSAVTPLDTPVDIDILANDVAGNAAIDPATVTIMSQPGDGMAEVDPVSGVATYTPDTGFTGEDTFTYTVKDDDGYTTNEATVTITVGGNNGGLMANDDSAVTPL</sequence>
<reference evidence="1 2" key="1">
    <citation type="submission" date="2020-09" db="EMBL/GenBank/DDBJ databases">
        <title>Sinomicrobium weinanense sp. nov., a halophilic bacteria isolated from saline-alkali soil.</title>
        <authorList>
            <person name="Wu P."/>
            <person name="Ren H."/>
            <person name="Mei Y."/>
            <person name="Liang Y."/>
            <person name="Chen Z."/>
        </authorList>
    </citation>
    <scope>NUCLEOTIDE SEQUENCE [LARGE SCALE GENOMIC DNA]</scope>
    <source>
        <strain evidence="1 2">FJxs</strain>
    </source>
</reference>
<gene>
    <name evidence="1" type="ORF">IBL28_22240</name>
</gene>
<comment type="caution">
    <text evidence="1">The sequence shown here is derived from an EMBL/GenBank/DDBJ whole genome shotgun (WGS) entry which is preliminary data.</text>
</comment>
<dbReference type="Pfam" id="PF17963">
    <property type="entry name" value="Big_9"/>
    <property type="match status" value="4"/>
</dbReference>
<feature type="non-terminal residue" evidence="1">
    <location>
        <position position="381"/>
    </location>
</feature>
<feature type="non-terminal residue" evidence="1">
    <location>
        <position position="1"/>
    </location>
</feature>
<dbReference type="Gene3D" id="2.60.40.2810">
    <property type="match status" value="2"/>
</dbReference>
<dbReference type="Gene3D" id="2.60.40.3440">
    <property type="match status" value="2"/>
</dbReference>
<name>A0A926Q604_9FLAO</name>